<evidence type="ECO:0000259" key="1">
    <source>
        <dbReference type="Pfam" id="PF18347"/>
    </source>
</evidence>
<dbReference type="EMBL" id="CP035107">
    <property type="protein sequence ID" value="QAR30565.1"/>
    <property type="molecule type" value="Genomic_DNA"/>
</dbReference>
<dbReference type="Pfam" id="PF21186">
    <property type="entry name" value="DUF6852"/>
    <property type="match status" value="1"/>
</dbReference>
<dbReference type="Proteomes" id="UP000287701">
    <property type="component" value="Chromosome"/>
</dbReference>
<feature type="domain" description="DUF5606" evidence="1">
    <location>
        <begin position="4"/>
        <end position="48"/>
    </location>
</feature>
<dbReference type="Gene3D" id="2.30.30.730">
    <property type="match status" value="1"/>
</dbReference>
<dbReference type="Pfam" id="PF18347">
    <property type="entry name" value="DUF5606"/>
    <property type="match status" value="1"/>
</dbReference>
<evidence type="ECO:0000313" key="3">
    <source>
        <dbReference type="EMBL" id="QAR30565.1"/>
    </source>
</evidence>
<evidence type="ECO:0000259" key="2">
    <source>
        <dbReference type="Pfam" id="PF21186"/>
    </source>
</evidence>
<organism evidence="3 4">
    <name type="scientific">Ornithobacterium rhinotracheale</name>
    <dbReference type="NCBI Taxonomy" id="28251"/>
    <lineage>
        <taxon>Bacteria</taxon>
        <taxon>Pseudomonadati</taxon>
        <taxon>Bacteroidota</taxon>
        <taxon>Flavobacteriia</taxon>
        <taxon>Flavobacteriales</taxon>
        <taxon>Weeksellaceae</taxon>
        <taxon>Ornithobacterium</taxon>
    </lineage>
</organism>
<reference evidence="3 4" key="1">
    <citation type="submission" date="2019-01" db="EMBL/GenBank/DDBJ databases">
        <title>Whole Genome of Ornithobacterium rhinotracheale FARPER-174b.</title>
        <authorList>
            <person name="Tataje-Lavanda L.A."/>
            <person name="Montalvan A."/>
            <person name="Montesinos R."/>
            <person name="Zimic M."/>
            <person name="Fernandez-Sanchez M."/>
            <person name="Fernandez-Diaz M."/>
        </authorList>
    </citation>
    <scope>NUCLEOTIDE SEQUENCE [LARGE SCALE GENOMIC DNA]</scope>
    <source>
        <strain evidence="3 4">FARPER-174b</strain>
    </source>
</reference>
<dbReference type="InterPro" id="IPR049281">
    <property type="entry name" value="BVU_3817-like_C_sf"/>
</dbReference>
<dbReference type="AlphaFoldDB" id="A0A3R5Y318"/>
<dbReference type="Gene3D" id="1.10.10.1650">
    <property type="match status" value="1"/>
</dbReference>
<protein>
    <submittedName>
        <fullName evidence="3">Uncharacterized protein</fullName>
    </submittedName>
</protein>
<dbReference type="OrthoDB" id="675198at2"/>
<sequence length="138" mass="15874">MNIEKVIAISGKPGLYNLISQTKSGFIAKNLDDGKKSSIPASYNVSLLSNVAIYTHTEEVPLREVFKKIYEKENGKECISHKSSESELRAYMQEVLPEYDESRVYYSDLKKLFQWYNILLKNDLLTPQENEETTNEEA</sequence>
<accession>A0A3R5Y318</accession>
<dbReference type="InterPro" id="IPR049282">
    <property type="entry name" value="BVU_3817_N_sf"/>
</dbReference>
<dbReference type="InterPro" id="IPR041218">
    <property type="entry name" value="DUF5606"/>
</dbReference>
<gene>
    <name evidence="3" type="ORF">EQP59_03965</name>
</gene>
<dbReference type="RefSeq" id="WP_128501051.1">
    <property type="nucleotide sequence ID" value="NZ_CP035107.1"/>
</dbReference>
<feature type="domain" description="DUF6852" evidence="2">
    <location>
        <begin position="51"/>
        <end position="119"/>
    </location>
</feature>
<evidence type="ECO:0000313" key="4">
    <source>
        <dbReference type="Proteomes" id="UP000287701"/>
    </source>
</evidence>
<proteinExistence type="predicted"/>
<name>A0A3R5Y318_ORNRH</name>
<dbReference type="InterPro" id="IPR049280">
    <property type="entry name" value="DUF6852"/>
</dbReference>